<keyword evidence="11" id="KW-1185">Reference proteome</keyword>
<dbReference type="InterPro" id="IPR029040">
    <property type="entry name" value="RPABC4/Spt4"/>
</dbReference>
<sequence>MSFIPPNQHRYMRACMVCSIVRTEATFVQSGCPNCDQFLELTGNKEAVQECTSSVFDGLVTVTDTSKSWVARHQRLEGYVPGVYAVQVEGILPEEVLISLENAGITYIPRDGSVNETLPTEG</sequence>
<reference evidence="10" key="1">
    <citation type="journal article" date="2020" name="Stud. Mycol.">
        <title>101 Dothideomycetes genomes: a test case for predicting lifestyles and emergence of pathogens.</title>
        <authorList>
            <person name="Haridas S."/>
            <person name="Albert R."/>
            <person name="Binder M."/>
            <person name="Bloem J."/>
            <person name="Labutti K."/>
            <person name="Salamov A."/>
            <person name="Andreopoulos B."/>
            <person name="Baker S."/>
            <person name="Barry K."/>
            <person name="Bills G."/>
            <person name="Bluhm B."/>
            <person name="Cannon C."/>
            <person name="Castanera R."/>
            <person name="Culley D."/>
            <person name="Daum C."/>
            <person name="Ezra D."/>
            <person name="Gonzalez J."/>
            <person name="Henrissat B."/>
            <person name="Kuo A."/>
            <person name="Liang C."/>
            <person name="Lipzen A."/>
            <person name="Lutzoni F."/>
            <person name="Magnuson J."/>
            <person name="Mondo S."/>
            <person name="Nolan M."/>
            <person name="Ohm R."/>
            <person name="Pangilinan J."/>
            <person name="Park H.-J."/>
            <person name="Ramirez L."/>
            <person name="Alfaro M."/>
            <person name="Sun H."/>
            <person name="Tritt A."/>
            <person name="Yoshinaga Y."/>
            <person name="Zwiers L.-H."/>
            <person name="Turgeon B."/>
            <person name="Goodwin S."/>
            <person name="Spatafora J."/>
            <person name="Crous P."/>
            <person name="Grigoriev I."/>
        </authorList>
    </citation>
    <scope>NUCLEOTIDE SEQUENCE</scope>
    <source>
        <strain evidence="10">CBS 125425</strain>
    </source>
</reference>
<dbReference type="InterPro" id="IPR022800">
    <property type="entry name" value="Spt4/RpoE2_Znf"/>
</dbReference>
<name>A0A9P4R2B6_9PLEO</name>
<comment type="subcellular location">
    <subcellularLocation>
        <location evidence="2">Chromosome</location>
        <location evidence="2">Centromere</location>
    </subcellularLocation>
    <subcellularLocation>
        <location evidence="1 8">Nucleus</location>
    </subcellularLocation>
</comment>
<evidence type="ECO:0000256" key="4">
    <source>
        <dbReference type="ARBA" id="ARBA00020182"/>
    </source>
</evidence>
<dbReference type="InterPro" id="IPR038510">
    <property type="entry name" value="Spt4_sf"/>
</dbReference>
<dbReference type="EMBL" id="ML996121">
    <property type="protein sequence ID" value="KAF2736835.1"/>
    <property type="molecule type" value="Genomic_DNA"/>
</dbReference>
<dbReference type="OrthoDB" id="248751at2759"/>
<dbReference type="Gene3D" id="3.30.40.210">
    <property type="match status" value="1"/>
</dbReference>
<dbReference type="Proteomes" id="UP000799444">
    <property type="component" value="Unassembled WGS sequence"/>
</dbReference>
<keyword evidence="6 8" id="KW-0539">Nucleus</keyword>
<evidence type="ECO:0000256" key="5">
    <source>
        <dbReference type="ARBA" id="ARBA00023163"/>
    </source>
</evidence>
<gene>
    <name evidence="10" type="ORF">EJ04DRAFT_533385</name>
</gene>
<evidence type="ECO:0000256" key="7">
    <source>
        <dbReference type="ARBA" id="ARBA00023328"/>
    </source>
</evidence>
<dbReference type="InterPro" id="IPR009287">
    <property type="entry name" value="Spt4"/>
</dbReference>
<proteinExistence type="inferred from homology"/>
<evidence type="ECO:0000259" key="9">
    <source>
        <dbReference type="SMART" id="SM01389"/>
    </source>
</evidence>
<evidence type="ECO:0000256" key="2">
    <source>
        <dbReference type="ARBA" id="ARBA00004584"/>
    </source>
</evidence>
<evidence type="ECO:0000256" key="8">
    <source>
        <dbReference type="PIRNR" id="PIRNR025023"/>
    </source>
</evidence>
<comment type="function">
    <text evidence="8">The SPT4-SPT5 complex mediates both activation and inhibition of transcription elongation, and plays a role in pre-mRNA processing. This complex seems to be important for the stability of the RNA polymerase II elongation machinery on the chromatin template but not for the inherent ability of this machinery to translocate down the gene.</text>
</comment>
<dbReference type="GO" id="GO:0000993">
    <property type="term" value="F:RNA polymerase II complex binding"/>
    <property type="evidence" value="ECO:0007669"/>
    <property type="project" value="TreeGrafter"/>
</dbReference>
<dbReference type="GO" id="GO:0140673">
    <property type="term" value="P:transcription elongation-coupled chromatin remodeling"/>
    <property type="evidence" value="ECO:0007669"/>
    <property type="project" value="InterPro"/>
</dbReference>
<evidence type="ECO:0000313" key="11">
    <source>
        <dbReference type="Proteomes" id="UP000799444"/>
    </source>
</evidence>
<dbReference type="SUPFAM" id="SSF63393">
    <property type="entry name" value="RNA polymerase subunits"/>
    <property type="match status" value="1"/>
</dbReference>
<feature type="domain" description="Spt4/RpoE2 zinc finger" evidence="9">
    <location>
        <begin position="12"/>
        <end position="89"/>
    </location>
</feature>
<dbReference type="PIRSF" id="PIRSF025023">
    <property type="entry name" value="Spt4"/>
    <property type="match status" value="1"/>
</dbReference>
<dbReference type="AlphaFoldDB" id="A0A9P4R2B6"/>
<dbReference type="GO" id="GO:0032044">
    <property type="term" value="C:DSIF complex"/>
    <property type="evidence" value="ECO:0007669"/>
    <property type="project" value="TreeGrafter"/>
</dbReference>
<keyword evidence="5 8" id="KW-0804">Transcription</keyword>
<dbReference type="GO" id="GO:0006355">
    <property type="term" value="P:regulation of DNA-templated transcription"/>
    <property type="evidence" value="ECO:0007669"/>
    <property type="project" value="InterPro"/>
</dbReference>
<comment type="caution">
    <text evidence="10">The sequence shown here is derived from an EMBL/GenBank/DDBJ whole genome shotgun (WGS) entry which is preliminary data.</text>
</comment>
<evidence type="ECO:0000256" key="6">
    <source>
        <dbReference type="ARBA" id="ARBA00023242"/>
    </source>
</evidence>
<keyword evidence="7" id="KW-0137">Centromere</keyword>
<dbReference type="GO" id="GO:0000775">
    <property type="term" value="C:chromosome, centromeric region"/>
    <property type="evidence" value="ECO:0007669"/>
    <property type="project" value="UniProtKB-SubCell"/>
</dbReference>
<evidence type="ECO:0000256" key="3">
    <source>
        <dbReference type="ARBA" id="ARBA00010464"/>
    </source>
</evidence>
<accession>A0A9P4R2B6</accession>
<dbReference type="GO" id="GO:0008270">
    <property type="term" value="F:zinc ion binding"/>
    <property type="evidence" value="ECO:0007669"/>
    <property type="project" value="InterPro"/>
</dbReference>
<dbReference type="Pfam" id="PF06093">
    <property type="entry name" value="Spt4"/>
    <property type="match status" value="1"/>
</dbReference>
<dbReference type="SMART" id="SM01389">
    <property type="entry name" value="Spt4"/>
    <property type="match status" value="1"/>
</dbReference>
<dbReference type="CDD" id="cd07973">
    <property type="entry name" value="Spt4"/>
    <property type="match status" value="1"/>
</dbReference>
<dbReference type="PANTHER" id="PTHR12882">
    <property type="entry name" value="SUPPRESSOR OF TY 4"/>
    <property type="match status" value="1"/>
</dbReference>
<evidence type="ECO:0000313" key="10">
    <source>
        <dbReference type="EMBL" id="KAF2736835.1"/>
    </source>
</evidence>
<protein>
    <recommendedName>
        <fullName evidence="4 8">Transcription elongation factor SPT4</fullName>
    </recommendedName>
</protein>
<organism evidence="10 11">
    <name type="scientific">Polyplosphaeria fusca</name>
    <dbReference type="NCBI Taxonomy" id="682080"/>
    <lineage>
        <taxon>Eukaryota</taxon>
        <taxon>Fungi</taxon>
        <taxon>Dikarya</taxon>
        <taxon>Ascomycota</taxon>
        <taxon>Pezizomycotina</taxon>
        <taxon>Dothideomycetes</taxon>
        <taxon>Pleosporomycetidae</taxon>
        <taxon>Pleosporales</taxon>
        <taxon>Tetraplosphaeriaceae</taxon>
        <taxon>Polyplosphaeria</taxon>
    </lineage>
</organism>
<evidence type="ECO:0000256" key="1">
    <source>
        <dbReference type="ARBA" id="ARBA00004123"/>
    </source>
</evidence>
<dbReference type="PANTHER" id="PTHR12882:SF1">
    <property type="entry name" value="TRANSCRIPTION ELONGATION FACTOR SPT4"/>
    <property type="match status" value="1"/>
</dbReference>
<comment type="similarity">
    <text evidence="3 8">Belongs to the SPT4 family.</text>
</comment>